<keyword evidence="2" id="KW-1185">Reference proteome</keyword>
<protein>
    <submittedName>
        <fullName evidence="1">Uncharacterized protein</fullName>
    </submittedName>
</protein>
<reference evidence="1" key="1">
    <citation type="submission" date="2022-08" db="EMBL/GenBank/DDBJ databases">
        <authorList>
            <consortium name="DOE Joint Genome Institute"/>
            <person name="Min B."/>
            <person name="Riley R."/>
            <person name="Sierra-Patev S."/>
            <person name="Naranjo-Ortiz M."/>
            <person name="Looney B."/>
            <person name="Konkel Z."/>
            <person name="Slot J.C."/>
            <person name="Sakamoto Y."/>
            <person name="Steenwyk J.L."/>
            <person name="Rokas A."/>
            <person name="Carro J."/>
            <person name="Camarero S."/>
            <person name="Ferreira P."/>
            <person name="Molpeceres G."/>
            <person name="Ruiz-Duenas F.J."/>
            <person name="Serrano A."/>
            <person name="Henrissat B."/>
            <person name="Drula E."/>
            <person name="Hughes K.W."/>
            <person name="Mata J.L."/>
            <person name="Ishikawa N.K."/>
            <person name="Vargas-Isla R."/>
            <person name="Ushijima S."/>
            <person name="Smith C.A."/>
            <person name="Ahrendt S."/>
            <person name="Andreopoulos W."/>
            <person name="He G."/>
            <person name="Labutti K."/>
            <person name="Lipzen A."/>
            <person name="Ng V."/>
            <person name="Sandor L."/>
            <person name="Barry K."/>
            <person name="Martinez A.T."/>
            <person name="Xiao Y."/>
            <person name="Gibbons J.G."/>
            <person name="Terashima K."/>
            <person name="Hibbett D.S."/>
            <person name="Grigoriev I.V."/>
        </authorList>
    </citation>
    <scope>NUCLEOTIDE SEQUENCE</scope>
    <source>
        <strain evidence="1">TFB9207</strain>
    </source>
</reference>
<evidence type="ECO:0000313" key="1">
    <source>
        <dbReference type="EMBL" id="KAJ3836863.1"/>
    </source>
</evidence>
<evidence type="ECO:0000313" key="2">
    <source>
        <dbReference type="Proteomes" id="UP001163846"/>
    </source>
</evidence>
<sequence>MKIFRSRFTLALIIASGAVLSVAALPLLPASPLDRAALSAGSITETLPLSRRDSEGCTKPLGEFADSTYRCHEDKYALDLKEVASSVDYVNVHSQKIERPTHNVEE</sequence>
<dbReference type="AlphaFoldDB" id="A0AA38P6A2"/>
<dbReference type="Proteomes" id="UP001163846">
    <property type="component" value="Unassembled WGS sequence"/>
</dbReference>
<comment type="caution">
    <text evidence="1">The sequence shown here is derived from an EMBL/GenBank/DDBJ whole genome shotgun (WGS) entry which is preliminary data.</text>
</comment>
<organism evidence="1 2">
    <name type="scientific">Lentinula raphanica</name>
    <dbReference type="NCBI Taxonomy" id="153919"/>
    <lineage>
        <taxon>Eukaryota</taxon>
        <taxon>Fungi</taxon>
        <taxon>Dikarya</taxon>
        <taxon>Basidiomycota</taxon>
        <taxon>Agaricomycotina</taxon>
        <taxon>Agaricomycetes</taxon>
        <taxon>Agaricomycetidae</taxon>
        <taxon>Agaricales</taxon>
        <taxon>Marasmiineae</taxon>
        <taxon>Omphalotaceae</taxon>
        <taxon>Lentinula</taxon>
    </lineage>
</organism>
<accession>A0AA38P6A2</accession>
<proteinExistence type="predicted"/>
<gene>
    <name evidence="1" type="ORF">F5878DRAFT_662612</name>
</gene>
<dbReference type="EMBL" id="MU806288">
    <property type="protein sequence ID" value="KAJ3836863.1"/>
    <property type="molecule type" value="Genomic_DNA"/>
</dbReference>
<name>A0AA38P6A2_9AGAR</name>